<dbReference type="PROSITE" id="PS50071">
    <property type="entry name" value="HOMEOBOX_2"/>
    <property type="match status" value="1"/>
</dbReference>
<feature type="region of interest" description="Disordered" evidence="11">
    <location>
        <begin position="226"/>
        <end position="284"/>
    </location>
</feature>
<feature type="DNA-binding region" description="Homeobox" evidence="9">
    <location>
        <begin position="297"/>
        <end position="356"/>
    </location>
</feature>
<dbReference type="AlphaFoldDB" id="A0A238BLQ8"/>
<dbReference type="Pfam" id="PF00046">
    <property type="entry name" value="Homeodomain"/>
    <property type="match status" value="1"/>
</dbReference>
<dbReference type="SUPFAM" id="SSF48371">
    <property type="entry name" value="ARM repeat"/>
    <property type="match status" value="1"/>
</dbReference>
<comment type="similarity">
    <text evidence="8">Belongs to the HMX homeobox family.</text>
</comment>
<keyword evidence="5 9" id="KW-0371">Homeobox</keyword>
<dbReference type="FunFam" id="1.10.10.60:FF:000053">
    <property type="entry name" value="H6 family homeobox 2"/>
    <property type="match status" value="1"/>
</dbReference>
<accession>A0A238BLQ8</accession>
<dbReference type="PRINTS" id="PR00024">
    <property type="entry name" value="HOMEOBOX"/>
</dbReference>
<dbReference type="SUPFAM" id="SSF46689">
    <property type="entry name" value="Homeodomain-like"/>
    <property type="match status" value="1"/>
</dbReference>
<protein>
    <submittedName>
        <fullName evidence="13">Homeobox domain protein</fullName>
    </submittedName>
</protein>
<proteinExistence type="inferred from homology"/>
<dbReference type="PANTHER" id="PTHR46110:SF3">
    <property type="entry name" value="HOMEOBOX PROTEIN HMX"/>
    <property type="match status" value="1"/>
</dbReference>
<keyword evidence="2" id="KW-0217">Developmental protein</keyword>
<dbReference type="PROSITE" id="PS00027">
    <property type="entry name" value="HOMEOBOX_1"/>
    <property type="match status" value="1"/>
</dbReference>
<evidence type="ECO:0000256" key="4">
    <source>
        <dbReference type="ARBA" id="ARBA00023125"/>
    </source>
</evidence>
<dbReference type="InterPro" id="IPR009057">
    <property type="entry name" value="Homeodomain-like_sf"/>
</dbReference>
<dbReference type="Gene3D" id="1.10.10.60">
    <property type="entry name" value="Homeodomain-like"/>
    <property type="match status" value="1"/>
</dbReference>
<evidence type="ECO:0000256" key="11">
    <source>
        <dbReference type="SAM" id="MobiDB-lite"/>
    </source>
</evidence>
<keyword evidence="14" id="KW-1185">Reference proteome</keyword>
<comment type="subcellular location">
    <subcellularLocation>
        <location evidence="1 9 10">Nucleus</location>
    </subcellularLocation>
</comment>
<evidence type="ECO:0000313" key="14">
    <source>
        <dbReference type="Proteomes" id="UP000242913"/>
    </source>
</evidence>
<evidence type="ECO:0000256" key="1">
    <source>
        <dbReference type="ARBA" id="ARBA00004123"/>
    </source>
</evidence>
<dbReference type="Proteomes" id="UP000242913">
    <property type="component" value="Unassembled WGS sequence"/>
</dbReference>
<dbReference type="InterPro" id="IPR051300">
    <property type="entry name" value="HMX_Homeobox_TF"/>
</dbReference>
<evidence type="ECO:0000256" key="2">
    <source>
        <dbReference type="ARBA" id="ARBA00022473"/>
    </source>
</evidence>
<evidence type="ECO:0000256" key="3">
    <source>
        <dbReference type="ARBA" id="ARBA00023015"/>
    </source>
</evidence>
<dbReference type="OrthoDB" id="6159439at2759"/>
<feature type="compositionally biased region" description="Acidic residues" evidence="11">
    <location>
        <begin position="245"/>
        <end position="275"/>
    </location>
</feature>
<organism evidence="13 14">
    <name type="scientific">Onchocerca flexuosa</name>
    <dbReference type="NCBI Taxonomy" id="387005"/>
    <lineage>
        <taxon>Eukaryota</taxon>
        <taxon>Metazoa</taxon>
        <taxon>Ecdysozoa</taxon>
        <taxon>Nematoda</taxon>
        <taxon>Chromadorea</taxon>
        <taxon>Rhabditida</taxon>
        <taxon>Spirurina</taxon>
        <taxon>Spiruromorpha</taxon>
        <taxon>Filarioidea</taxon>
        <taxon>Onchocercidae</taxon>
        <taxon>Onchocerca</taxon>
    </lineage>
</organism>
<evidence type="ECO:0000256" key="7">
    <source>
        <dbReference type="ARBA" id="ARBA00023242"/>
    </source>
</evidence>
<dbReference type="InterPro" id="IPR020479">
    <property type="entry name" value="HD_metazoa"/>
</dbReference>
<evidence type="ECO:0000256" key="6">
    <source>
        <dbReference type="ARBA" id="ARBA00023163"/>
    </source>
</evidence>
<feature type="domain" description="Homeobox" evidence="12">
    <location>
        <begin position="295"/>
        <end position="355"/>
    </location>
</feature>
<name>A0A238BLQ8_9BILA</name>
<dbReference type="SMART" id="SM00389">
    <property type="entry name" value="HOX"/>
    <property type="match status" value="1"/>
</dbReference>
<sequence>MADSESGKCDEEGHKVQHWIHTDQSKIYSTIEETVKSISSDHQQRRNDPLEGTMRNRCRFSISDILSDKHPTSHAKIMGSMVTKTCITTSTTETGIVSVSLPAAVSINDEVPSYISSQLPRFLHTGILQQPTQNPWFQPLLSTVRPSIAQQQNLAYSDDKKKAERVHEIISASTKDLFQLVSAYSQRNKNLQCEAIQVIPDGISVTESSSGTHLVCSSSLNLTTKQSKVTDHSKTMTDPAGELGSDCDDDNDDDDDDDDDDGNDDDVGDVDDDDDMAIRASDDESTILLSESTIPRKKKTRTVFSRQQVSRLEMTFDMKRYLSSQERAYLASTLHLSETQVKIWFQNRRNKWKRQAASEVDSSSAMNIHRSHIFASNMQHISDASERFSGSIAVTNSLPIAPLTNIAPSLLHPAILFHANSTTTAASTTPASPQAIINFSNAENAAAAAKLFYSTYGSASAGITGPNPQLT</sequence>
<gene>
    <name evidence="13" type="ORF">X798_07588</name>
</gene>
<dbReference type="InterPro" id="IPR017970">
    <property type="entry name" value="Homeobox_CS"/>
</dbReference>
<keyword evidence="3" id="KW-0805">Transcription regulation</keyword>
<dbReference type="PANTHER" id="PTHR46110">
    <property type="entry name" value="HOMEOBOX PROTEIN HMX"/>
    <property type="match status" value="1"/>
</dbReference>
<keyword evidence="4 9" id="KW-0238">DNA-binding</keyword>
<dbReference type="GO" id="GO:0005634">
    <property type="term" value="C:nucleus"/>
    <property type="evidence" value="ECO:0007669"/>
    <property type="project" value="UniProtKB-SubCell"/>
</dbReference>
<dbReference type="EMBL" id="KZ271123">
    <property type="protein sequence ID" value="OZC05448.1"/>
    <property type="molecule type" value="Genomic_DNA"/>
</dbReference>
<dbReference type="InterPro" id="IPR001356">
    <property type="entry name" value="HD"/>
</dbReference>
<evidence type="ECO:0000259" key="12">
    <source>
        <dbReference type="PROSITE" id="PS50071"/>
    </source>
</evidence>
<evidence type="ECO:0000256" key="9">
    <source>
        <dbReference type="PROSITE-ProRule" id="PRU00108"/>
    </source>
</evidence>
<evidence type="ECO:0000313" key="13">
    <source>
        <dbReference type="EMBL" id="OZC05448.1"/>
    </source>
</evidence>
<dbReference type="GO" id="GO:0000977">
    <property type="term" value="F:RNA polymerase II transcription regulatory region sequence-specific DNA binding"/>
    <property type="evidence" value="ECO:0007669"/>
    <property type="project" value="TreeGrafter"/>
</dbReference>
<keyword evidence="7 9" id="KW-0539">Nucleus</keyword>
<reference evidence="13 14" key="1">
    <citation type="submission" date="2015-12" db="EMBL/GenBank/DDBJ databases">
        <title>Draft genome of the nematode, Onchocerca flexuosa.</title>
        <authorList>
            <person name="Mitreva M."/>
        </authorList>
    </citation>
    <scope>NUCLEOTIDE SEQUENCE [LARGE SCALE GENOMIC DNA]</scope>
    <source>
        <strain evidence="13">Red Deer</strain>
    </source>
</reference>
<evidence type="ECO:0000256" key="5">
    <source>
        <dbReference type="ARBA" id="ARBA00023155"/>
    </source>
</evidence>
<evidence type="ECO:0000256" key="8">
    <source>
        <dbReference type="ARBA" id="ARBA00038165"/>
    </source>
</evidence>
<dbReference type="CDD" id="cd00086">
    <property type="entry name" value="homeodomain"/>
    <property type="match status" value="1"/>
</dbReference>
<keyword evidence="6" id="KW-0804">Transcription</keyword>
<evidence type="ECO:0000256" key="10">
    <source>
        <dbReference type="RuleBase" id="RU000682"/>
    </source>
</evidence>
<dbReference type="InterPro" id="IPR016024">
    <property type="entry name" value="ARM-type_fold"/>
</dbReference>
<dbReference type="GO" id="GO:0000981">
    <property type="term" value="F:DNA-binding transcription factor activity, RNA polymerase II-specific"/>
    <property type="evidence" value="ECO:0007669"/>
    <property type="project" value="InterPro"/>
</dbReference>